<evidence type="ECO:0000259" key="1">
    <source>
        <dbReference type="Pfam" id="PF12680"/>
    </source>
</evidence>
<keyword evidence="3" id="KW-1185">Reference proteome</keyword>
<reference evidence="2 3" key="2">
    <citation type="submission" date="2019-09" db="EMBL/GenBank/DDBJ databases">
        <authorList>
            <person name="Jin C."/>
        </authorList>
    </citation>
    <scope>NUCLEOTIDE SEQUENCE [LARGE SCALE GENOMIC DNA]</scope>
    <source>
        <strain evidence="2 3">BN130099</strain>
    </source>
</reference>
<accession>A0A5B1LQM6</accession>
<protein>
    <submittedName>
        <fullName evidence="2">Nuclear transport factor 2 family protein</fullName>
    </submittedName>
</protein>
<dbReference type="InterPro" id="IPR037401">
    <property type="entry name" value="SnoaL-like"/>
</dbReference>
<dbReference type="RefSeq" id="WP_149727368.1">
    <property type="nucleotide sequence ID" value="NZ_VUJV01000001.1"/>
</dbReference>
<evidence type="ECO:0000313" key="3">
    <source>
        <dbReference type="Proteomes" id="UP000325003"/>
    </source>
</evidence>
<proteinExistence type="predicted"/>
<dbReference type="Gene3D" id="3.10.450.50">
    <property type="match status" value="1"/>
</dbReference>
<dbReference type="Pfam" id="PF12680">
    <property type="entry name" value="SnoaL_2"/>
    <property type="match status" value="1"/>
</dbReference>
<evidence type="ECO:0000313" key="2">
    <source>
        <dbReference type="EMBL" id="KAA1421907.1"/>
    </source>
</evidence>
<feature type="domain" description="SnoaL-like" evidence="1">
    <location>
        <begin position="9"/>
        <end position="120"/>
    </location>
</feature>
<dbReference type="InterPro" id="IPR032710">
    <property type="entry name" value="NTF2-like_dom_sf"/>
</dbReference>
<dbReference type="AlphaFoldDB" id="A0A5B1LQM6"/>
<comment type="caution">
    <text evidence="2">The sequence shown here is derived from an EMBL/GenBank/DDBJ whole genome shotgun (WGS) entry which is preliminary data.</text>
</comment>
<gene>
    <name evidence="2" type="ORF">F0U44_06475</name>
</gene>
<organism evidence="2 3">
    <name type="scientific">Nocardioides humilatus</name>
    <dbReference type="NCBI Taxonomy" id="2607660"/>
    <lineage>
        <taxon>Bacteria</taxon>
        <taxon>Bacillati</taxon>
        <taxon>Actinomycetota</taxon>
        <taxon>Actinomycetes</taxon>
        <taxon>Propionibacteriales</taxon>
        <taxon>Nocardioidaceae</taxon>
        <taxon>Nocardioides</taxon>
    </lineage>
</organism>
<name>A0A5B1LQM6_9ACTN</name>
<dbReference type="EMBL" id="VUJV01000001">
    <property type="protein sequence ID" value="KAA1421907.1"/>
    <property type="molecule type" value="Genomic_DNA"/>
</dbReference>
<dbReference type="SUPFAM" id="SSF54427">
    <property type="entry name" value="NTF2-like"/>
    <property type="match status" value="1"/>
</dbReference>
<sequence>MSVEPRQVVETFYEAAKNRDGEALVALIDTSFREDAAVEWPAGLPYGGRVEGAAVLRKVFAGLATPDPSFGPDGLNVLTVVEDGDHVAVQVSFAFRANGSAIDSGALELWTFTDGLVAEVKAYYWDTAACQALLQTATA</sequence>
<dbReference type="Proteomes" id="UP000325003">
    <property type="component" value="Unassembled WGS sequence"/>
</dbReference>
<reference evidence="2 3" key="1">
    <citation type="submission" date="2019-09" db="EMBL/GenBank/DDBJ databases">
        <title>Nocardioides panacisoli sp. nov., isolated from the soil of a ginseng field.</title>
        <authorList>
            <person name="Cho C."/>
        </authorList>
    </citation>
    <scope>NUCLEOTIDE SEQUENCE [LARGE SCALE GENOMIC DNA]</scope>
    <source>
        <strain evidence="2 3">BN130099</strain>
    </source>
</reference>